<comment type="caution">
    <text evidence="1">The sequence shown here is derived from an EMBL/GenBank/DDBJ whole genome shotgun (WGS) entry which is preliminary data.</text>
</comment>
<sequence length="41" mass="4169">MKAIIAGAVAIVVIAIGSNFILGGMGFSSKEVYAGDNVRLD</sequence>
<dbReference type="Proteomes" id="UP000027734">
    <property type="component" value="Unassembled WGS sequence"/>
</dbReference>
<accession>A0A073IGH4</accession>
<dbReference type="AlphaFoldDB" id="A0A073IGH4"/>
<gene>
    <name evidence="1" type="ORF">DSW25_13345</name>
</gene>
<dbReference type="EMBL" id="JAMC01000005">
    <property type="protein sequence ID" value="KEJ88645.1"/>
    <property type="molecule type" value="Genomic_DNA"/>
</dbReference>
<dbReference type="STRING" id="1300350.Z948_2143"/>
<evidence type="ECO:0000313" key="2">
    <source>
        <dbReference type="Proteomes" id="UP000027734"/>
    </source>
</evidence>
<keyword evidence="2" id="KW-1185">Reference proteome</keyword>
<organism evidence="1 2">
    <name type="scientific">Sulfitobacter donghicola DSW-25 = KCTC 12864 = JCM 14565</name>
    <dbReference type="NCBI Taxonomy" id="1300350"/>
    <lineage>
        <taxon>Bacteria</taxon>
        <taxon>Pseudomonadati</taxon>
        <taxon>Pseudomonadota</taxon>
        <taxon>Alphaproteobacteria</taxon>
        <taxon>Rhodobacterales</taxon>
        <taxon>Roseobacteraceae</taxon>
        <taxon>Sulfitobacter</taxon>
    </lineage>
</organism>
<proteinExistence type="predicted"/>
<protein>
    <submittedName>
        <fullName evidence="1">Uncharacterized protein</fullName>
    </submittedName>
</protein>
<dbReference type="RefSeq" id="WP_255209616.1">
    <property type="nucleotide sequence ID" value="NZ_JAMC01000005.1"/>
</dbReference>
<name>A0A073IGH4_9RHOB</name>
<evidence type="ECO:0000313" key="1">
    <source>
        <dbReference type="EMBL" id="KEJ88645.1"/>
    </source>
</evidence>
<reference evidence="1 2" key="1">
    <citation type="submission" date="2014-01" db="EMBL/GenBank/DDBJ databases">
        <title>Sulfitobacter donghicola JCM 14565 Genome Sequencing.</title>
        <authorList>
            <person name="Lai Q."/>
            <person name="Hong Z."/>
        </authorList>
    </citation>
    <scope>NUCLEOTIDE SEQUENCE [LARGE SCALE GENOMIC DNA]</scope>
    <source>
        <strain evidence="1 2">JCM 14565</strain>
    </source>
</reference>